<evidence type="ECO:0000313" key="2">
    <source>
        <dbReference type="EnsemblMetazoa" id="AFUN016599-PA"/>
    </source>
</evidence>
<sequence>MKAVIVLACFVALANAQVLPTLLPCPPDDFDCILNPIGQPRARPLNSNDVGDLVASLVQQIVDFIFPDGTPPGNEDRTIDGIGKLVSWVVNEVIAQFGNPMTRPGGVG</sequence>
<protein>
    <submittedName>
        <fullName evidence="2">Uncharacterized protein</fullName>
    </submittedName>
</protein>
<accession>A0A3F2YXN2</accession>
<dbReference type="EnsemblMetazoa" id="AFUN016599-RA">
    <property type="protein sequence ID" value="AFUN016599-PA"/>
    <property type="gene ID" value="AFUN016599"/>
</dbReference>
<feature type="chain" id="PRO_5017615920" evidence="1">
    <location>
        <begin position="17"/>
        <end position="108"/>
    </location>
</feature>
<reference evidence="2" key="1">
    <citation type="submission" date="2020-05" db="UniProtKB">
        <authorList>
            <consortium name="EnsemblMetazoa"/>
        </authorList>
    </citation>
    <scope>IDENTIFICATION</scope>
    <source>
        <strain evidence="2">FUMOZ</strain>
    </source>
</reference>
<keyword evidence="1" id="KW-0732">Signal</keyword>
<feature type="signal peptide" evidence="1">
    <location>
        <begin position="1"/>
        <end position="16"/>
    </location>
</feature>
<dbReference type="VEuPathDB" id="VectorBase:AFUN2_002669"/>
<organism evidence="2">
    <name type="scientific">Anopheles funestus</name>
    <name type="common">African malaria mosquito</name>
    <dbReference type="NCBI Taxonomy" id="62324"/>
    <lineage>
        <taxon>Eukaryota</taxon>
        <taxon>Metazoa</taxon>
        <taxon>Ecdysozoa</taxon>
        <taxon>Arthropoda</taxon>
        <taxon>Hexapoda</taxon>
        <taxon>Insecta</taxon>
        <taxon>Pterygota</taxon>
        <taxon>Neoptera</taxon>
        <taxon>Endopterygota</taxon>
        <taxon>Diptera</taxon>
        <taxon>Nematocera</taxon>
        <taxon>Culicoidea</taxon>
        <taxon>Culicidae</taxon>
        <taxon>Anophelinae</taxon>
        <taxon>Anopheles</taxon>
    </lineage>
</organism>
<name>A0A3F2YXN2_ANOFN</name>
<dbReference type="VEuPathDB" id="VectorBase:AFUN016599"/>
<proteinExistence type="predicted"/>
<evidence type="ECO:0000256" key="1">
    <source>
        <dbReference type="SAM" id="SignalP"/>
    </source>
</evidence>
<dbReference type="AlphaFoldDB" id="A0A3F2YXN2"/>